<dbReference type="Proteomes" id="UP000268321">
    <property type="component" value="Unassembled WGS sequence"/>
</dbReference>
<dbReference type="Pfam" id="PF00622">
    <property type="entry name" value="SPRY"/>
    <property type="match status" value="1"/>
</dbReference>
<keyword evidence="2" id="KW-0539">Nucleus</keyword>
<dbReference type="PANTHER" id="PTHR10598">
    <property type="entry name" value="SET1/ASH2 HISTONE METHYLTRANSFERASE COMPLEX SUBUNIT ASH2"/>
    <property type="match status" value="1"/>
</dbReference>
<feature type="domain" description="B30.2/SPRY" evidence="4">
    <location>
        <begin position="87"/>
        <end position="274"/>
    </location>
</feature>
<dbReference type="InterPro" id="IPR003877">
    <property type="entry name" value="SPRY_dom"/>
</dbReference>
<evidence type="ECO:0000256" key="3">
    <source>
        <dbReference type="ARBA" id="ARBA00038149"/>
    </source>
</evidence>
<evidence type="ECO:0000256" key="2">
    <source>
        <dbReference type="ARBA" id="ARBA00023242"/>
    </source>
</evidence>
<organism evidence="5 6">
    <name type="scientific">Metschnikowia bicuspidata</name>
    <dbReference type="NCBI Taxonomy" id="27322"/>
    <lineage>
        <taxon>Eukaryota</taxon>
        <taxon>Fungi</taxon>
        <taxon>Dikarya</taxon>
        <taxon>Ascomycota</taxon>
        <taxon>Saccharomycotina</taxon>
        <taxon>Pichiomycetes</taxon>
        <taxon>Metschnikowiaceae</taxon>
        <taxon>Metschnikowia</taxon>
    </lineage>
</organism>
<keyword evidence="6" id="KW-1185">Reference proteome</keyword>
<evidence type="ECO:0000313" key="6">
    <source>
        <dbReference type="Proteomes" id="UP000268321"/>
    </source>
</evidence>
<dbReference type="GO" id="GO:0048188">
    <property type="term" value="C:Set1C/COMPASS complex"/>
    <property type="evidence" value="ECO:0007669"/>
    <property type="project" value="InterPro"/>
</dbReference>
<dbReference type="SMART" id="SM00449">
    <property type="entry name" value="SPRY"/>
    <property type="match status" value="1"/>
</dbReference>
<dbReference type="InterPro" id="IPR043136">
    <property type="entry name" value="B30.2/SPRY_sf"/>
</dbReference>
<reference evidence="6" key="1">
    <citation type="journal article" date="2018" name="Nat. Microbiol.">
        <title>Leveraging single-cell genomics to expand the fungal tree of life.</title>
        <authorList>
            <person name="Ahrendt S.R."/>
            <person name="Quandt C.A."/>
            <person name="Ciobanu D."/>
            <person name="Clum A."/>
            <person name="Salamov A."/>
            <person name="Andreopoulos B."/>
            <person name="Cheng J.F."/>
            <person name="Woyke T."/>
            <person name="Pelin A."/>
            <person name="Henrissat B."/>
            <person name="Reynolds N.K."/>
            <person name="Benny G.L."/>
            <person name="Smith M.E."/>
            <person name="James T.Y."/>
            <person name="Grigoriev I.V."/>
        </authorList>
    </citation>
    <scope>NUCLEOTIDE SEQUENCE [LARGE SCALE GENOMIC DNA]</scope>
    <source>
        <strain evidence="6">Baker2002</strain>
    </source>
</reference>
<evidence type="ECO:0000256" key="1">
    <source>
        <dbReference type="ARBA" id="ARBA00004123"/>
    </source>
</evidence>
<proteinExistence type="inferred from homology"/>
<dbReference type="CDD" id="cd12872">
    <property type="entry name" value="SPRY_Ash2"/>
    <property type="match status" value="1"/>
</dbReference>
<sequence length="438" mass="49157">MQHEATLPEPQSPAPEVLVKTEDSTALKQKAANVIINKRLKPSVLRHVGDMPLEPTVTGTHTVIGREFHQHDDIPLNRRGYKYRACRPNRSFPANLYLTADMPPYRVRASYFDRASGVSCSADASAVTTTHGWLLARANVGMREGKHYFEFEVLSSNDGTRKAHVRIGVARKEAALEAPVGFDGYGYGLRDKTGEKITLSRPQAFMETGFGTGDVIGLVVELPLLEKHRASNATFAREYQKTHARKRKGDAADPDEAAMCRYGNIVRDQIPIKYKNGLYFEQFEYTRTKEMDRLLNPVTVLGEKAVLDQDKDSKPPLPTIPDSRIVVYKNGTLVGEMFNNLYSFLPLNISDDAPATEANTKQQQNPAYRNTDDLSLGYYPMISVFQNGVVKINAGPDFKYAVPDGTTPLCERYDSHVVEEWLWDLIDEVEAEYLDSFD</sequence>
<dbReference type="InterPro" id="IPR013320">
    <property type="entry name" value="ConA-like_dom_sf"/>
</dbReference>
<name>A0A4P9ZI18_9ASCO</name>
<dbReference type="InterPro" id="IPR001870">
    <property type="entry name" value="B30.2/SPRY"/>
</dbReference>
<protein>
    <recommendedName>
        <fullName evidence="4">B30.2/SPRY domain-containing protein</fullName>
    </recommendedName>
</protein>
<dbReference type="OrthoDB" id="10266026at2759"/>
<comment type="subcellular location">
    <subcellularLocation>
        <location evidence="1">Nucleus</location>
    </subcellularLocation>
</comment>
<dbReference type="PROSITE" id="PS50188">
    <property type="entry name" value="B302_SPRY"/>
    <property type="match status" value="1"/>
</dbReference>
<evidence type="ECO:0000259" key="4">
    <source>
        <dbReference type="PROSITE" id="PS50188"/>
    </source>
</evidence>
<dbReference type="Gene3D" id="2.60.120.920">
    <property type="match status" value="1"/>
</dbReference>
<dbReference type="PANTHER" id="PTHR10598:SF0">
    <property type="entry name" value="SET1_ASH2 HISTONE METHYLTRANSFERASE COMPLEX SUBUNIT ASH2"/>
    <property type="match status" value="1"/>
</dbReference>
<dbReference type="InterPro" id="IPR037353">
    <property type="entry name" value="ASH2"/>
</dbReference>
<accession>A0A4P9ZI18</accession>
<gene>
    <name evidence="5" type="ORF">METBISCDRAFT_30094</name>
</gene>
<dbReference type="EMBL" id="ML004439">
    <property type="protein sequence ID" value="RKP31650.1"/>
    <property type="molecule type" value="Genomic_DNA"/>
</dbReference>
<evidence type="ECO:0000313" key="5">
    <source>
        <dbReference type="EMBL" id="RKP31650.1"/>
    </source>
</evidence>
<comment type="similarity">
    <text evidence="3">Belongs to the cclA family.</text>
</comment>
<dbReference type="GO" id="GO:0000976">
    <property type="term" value="F:transcription cis-regulatory region binding"/>
    <property type="evidence" value="ECO:0007669"/>
    <property type="project" value="TreeGrafter"/>
</dbReference>
<dbReference type="SUPFAM" id="SSF49899">
    <property type="entry name" value="Concanavalin A-like lectins/glucanases"/>
    <property type="match status" value="1"/>
</dbReference>
<dbReference type="AlphaFoldDB" id="A0A4P9ZI18"/>